<dbReference type="EMBL" id="CP072648">
    <property type="protein sequence ID" value="QUW02472.1"/>
    <property type="molecule type" value="Genomic_DNA"/>
</dbReference>
<dbReference type="Proteomes" id="UP000676506">
    <property type="component" value="Chromosome 1"/>
</dbReference>
<organism evidence="2 3">
    <name type="scientific">Chloracidobacterium validum</name>
    <dbReference type="NCBI Taxonomy" id="2821543"/>
    <lineage>
        <taxon>Bacteria</taxon>
        <taxon>Pseudomonadati</taxon>
        <taxon>Acidobacteriota</taxon>
        <taxon>Terriglobia</taxon>
        <taxon>Terriglobales</taxon>
        <taxon>Acidobacteriaceae</taxon>
        <taxon>Chloracidobacterium</taxon>
    </lineage>
</organism>
<keyword evidence="1" id="KW-0812">Transmembrane</keyword>
<evidence type="ECO:0000313" key="3">
    <source>
        <dbReference type="Proteomes" id="UP000676506"/>
    </source>
</evidence>
<proteinExistence type="predicted"/>
<keyword evidence="3" id="KW-1185">Reference proteome</keyword>
<feature type="transmembrane region" description="Helical" evidence="1">
    <location>
        <begin position="47"/>
        <end position="64"/>
    </location>
</feature>
<feature type="transmembrane region" description="Helical" evidence="1">
    <location>
        <begin position="17"/>
        <end position="35"/>
    </location>
</feature>
<evidence type="ECO:0000313" key="2">
    <source>
        <dbReference type="EMBL" id="QUW02472.1"/>
    </source>
</evidence>
<protein>
    <submittedName>
        <fullName evidence="2">Uncharacterized protein</fullName>
    </submittedName>
</protein>
<reference evidence="2 3" key="1">
    <citation type="submission" date="2021-03" db="EMBL/GenBank/DDBJ databases">
        <title>Genomic and phenotypic characterization of Chloracidobacterium isolates provides evidence for multiple species.</title>
        <authorList>
            <person name="Saini M.K."/>
            <person name="Costas A.M.G."/>
            <person name="Tank M."/>
            <person name="Bryant D.A."/>
        </authorList>
    </citation>
    <scope>NUCLEOTIDE SEQUENCE [LARGE SCALE GENOMIC DNA]</scope>
    <source>
        <strain evidence="2 3">BV2-C</strain>
    </source>
</reference>
<evidence type="ECO:0000256" key="1">
    <source>
        <dbReference type="SAM" id="Phobius"/>
    </source>
</evidence>
<keyword evidence="1" id="KW-1133">Transmembrane helix</keyword>
<keyword evidence="1" id="KW-0472">Membrane</keyword>
<accession>A0ABX8B670</accession>
<name>A0ABX8B670_9BACT</name>
<sequence>MEQATPMTPEKKPRRPLGGWLLPLFFILVGAWYIIEWGTTTPRTLTFRFGAGVVLVLYGGWRLARFWRHG</sequence>
<gene>
    <name evidence="2" type="ORF">J8C06_08945</name>
</gene>
<dbReference type="RefSeq" id="WP_211428362.1">
    <property type="nucleotide sequence ID" value="NZ_CP072648.1"/>
</dbReference>